<accession>A0A5C6E206</accession>
<organism evidence="2 3">
    <name type="scientific">Novipirellula artificiosorum</name>
    <dbReference type="NCBI Taxonomy" id="2528016"/>
    <lineage>
        <taxon>Bacteria</taxon>
        <taxon>Pseudomonadati</taxon>
        <taxon>Planctomycetota</taxon>
        <taxon>Planctomycetia</taxon>
        <taxon>Pirellulales</taxon>
        <taxon>Pirellulaceae</taxon>
        <taxon>Novipirellula</taxon>
    </lineage>
</organism>
<keyword evidence="1" id="KW-0812">Transmembrane</keyword>
<sequence length="113" mass="11972">MSPNPYAVTGASVPAGVGMFRTALNFVQMAIGVAVMLWSLLGMAFLVYIVATHVDSMGSAIATIAINGIFWIAVLAIGYAIFQLAQKRAQRWHAIANQPASAIDTEGQSHHGE</sequence>
<feature type="transmembrane region" description="Helical" evidence="1">
    <location>
        <begin position="29"/>
        <end position="51"/>
    </location>
</feature>
<feature type="transmembrane region" description="Helical" evidence="1">
    <location>
        <begin position="57"/>
        <end position="82"/>
    </location>
</feature>
<dbReference type="AlphaFoldDB" id="A0A5C6E206"/>
<keyword evidence="1" id="KW-1133">Transmembrane helix</keyword>
<protein>
    <submittedName>
        <fullName evidence="2">Uncharacterized protein</fullName>
    </submittedName>
</protein>
<evidence type="ECO:0000313" key="2">
    <source>
        <dbReference type="EMBL" id="TWU42007.1"/>
    </source>
</evidence>
<dbReference type="RefSeq" id="WP_146524147.1">
    <property type="nucleotide sequence ID" value="NZ_SJPV01000001.1"/>
</dbReference>
<reference evidence="2 3" key="1">
    <citation type="submission" date="2019-02" db="EMBL/GenBank/DDBJ databases">
        <title>Deep-cultivation of Planctomycetes and their phenomic and genomic characterization uncovers novel biology.</title>
        <authorList>
            <person name="Wiegand S."/>
            <person name="Jogler M."/>
            <person name="Boedeker C."/>
            <person name="Pinto D."/>
            <person name="Vollmers J."/>
            <person name="Rivas-Marin E."/>
            <person name="Kohn T."/>
            <person name="Peeters S.H."/>
            <person name="Heuer A."/>
            <person name="Rast P."/>
            <person name="Oberbeckmann S."/>
            <person name="Bunk B."/>
            <person name="Jeske O."/>
            <person name="Meyerdierks A."/>
            <person name="Storesund J.E."/>
            <person name="Kallscheuer N."/>
            <person name="Luecker S."/>
            <person name="Lage O.M."/>
            <person name="Pohl T."/>
            <person name="Merkel B.J."/>
            <person name="Hornburger P."/>
            <person name="Mueller R.-W."/>
            <person name="Bruemmer F."/>
            <person name="Labrenz M."/>
            <person name="Spormann A.M."/>
            <person name="Op Den Camp H."/>
            <person name="Overmann J."/>
            <person name="Amann R."/>
            <person name="Jetten M.S.M."/>
            <person name="Mascher T."/>
            <person name="Medema M.H."/>
            <person name="Devos D.P."/>
            <person name="Kaster A.-K."/>
            <person name="Ovreas L."/>
            <person name="Rohde M."/>
            <person name="Galperin M.Y."/>
            <person name="Jogler C."/>
        </authorList>
    </citation>
    <scope>NUCLEOTIDE SEQUENCE [LARGE SCALE GENOMIC DNA]</scope>
    <source>
        <strain evidence="2 3">Poly41</strain>
    </source>
</reference>
<evidence type="ECO:0000256" key="1">
    <source>
        <dbReference type="SAM" id="Phobius"/>
    </source>
</evidence>
<comment type="caution">
    <text evidence="2">The sequence shown here is derived from an EMBL/GenBank/DDBJ whole genome shotgun (WGS) entry which is preliminary data.</text>
</comment>
<proteinExistence type="predicted"/>
<evidence type="ECO:0000313" key="3">
    <source>
        <dbReference type="Proteomes" id="UP000319143"/>
    </source>
</evidence>
<gene>
    <name evidence="2" type="ORF">Poly41_03030</name>
</gene>
<keyword evidence="3" id="KW-1185">Reference proteome</keyword>
<keyword evidence="1" id="KW-0472">Membrane</keyword>
<dbReference type="Proteomes" id="UP000319143">
    <property type="component" value="Unassembled WGS sequence"/>
</dbReference>
<dbReference type="EMBL" id="SJPV01000001">
    <property type="protein sequence ID" value="TWU42007.1"/>
    <property type="molecule type" value="Genomic_DNA"/>
</dbReference>
<name>A0A5C6E206_9BACT</name>